<accession>A0A2C9V7C2</accession>
<gene>
    <name evidence="1" type="ORF">MANES_10G129600</name>
</gene>
<name>A0A2C9V7C2_MANES</name>
<evidence type="ECO:0000313" key="1">
    <source>
        <dbReference type="EMBL" id="OAY39871.1"/>
    </source>
</evidence>
<sequence length="48" mass="5590">MEALESINGKLKVTEDLESVFQAIKWHYKQHKQIVIRHINREASQGAD</sequence>
<proteinExistence type="predicted"/>
<protein>
    <submittedName>
        <fullName evidence="1">Uncharacterized protein</fullName>
    </submittedName>
</protein>
<dbReference type="EMBL" id="CM004396">
    <property type="protein sequence ID" value="OAY39871.1"/>
    <property type="molecule type" value="Genomic_DNA"/>
</dbReference>
<organism evidence="1">
    <name type="scientific">Manihot esculenta</name>
    <name type="common">Cassava</name>
    <name type="synonym">Jatropha manihot</name>
    <dbReference type="NCBI Taxonomy" id="3983"/>
    <lineage>
        <taxon>Eukaryota</taxon>
        <taxon>Viridiplantae</taxon>
        <taxon>Streptophyta</taxon>
        <taxon>Embryophyta</taxon>
        <taxon>Tracheophyta</taxon>
        <taxon>Spermatophyta</taxon>
        <taxon>Magnoliopsida</taxon>
        <taxon>eudicotyledons</taxon>
        <taxon>Gunneridae</taxon>
        <taxon>Pentapetalae</taxon>
        <taxon>rosids</taxon>
        <taxon>fabids</taxon>
        <taxon>Malpighiales</taxon>
        <taxon>Euphorbiaceae</taxon>
        <taxon>Crotonoideae</taxon>
        <taxon>Manihoteae</taxon>
        <taxon>Manihot</taxon>
    </lineage>
</organism>
<dbReference type="AlphaFoldDB" id="A0A2C9V7C2"/>
<reference evidence="1" key="1">
    <citation type="submission" date="2016-02" db="EMBL/GenBank/DDBJ databases">
        <title>WGS assembly of Manihot esculenta.</title>
        <authorList>
            <person name="Bredeson J.V."/>
            <person name="Prochnik S.E."/>
            <person name="Lyons J.B."/>
            <person name="Schmutz J."/>
            <person name="Grimwood J."/>
            <person name="Vrebalov J."/>
            <person name="Bart R.S."/>
            <person name="Amuge T."/>
            <person name="Ferguson M.E."/>
            <person name="Green R."/>
            <person name="Putnam N."/>
            <person name="Stites J."/>
            <person name="Rounsley S."/>
            <person name="Rokhsar D.S."/>
        </authorList>
    </citation>
    <scope>NUCLEOTIDE SEQUENCE [LARGE SCALE GENOMIC DNA]</scope>
    <source>
        <tissue evidence="1">Leaf</tissue>
    </source>
</reference>